<evidence type="ECO:0000313" key="1">
    <source>
        <dbReference type="EMBL" id="GAI04101.1"/>
    </source>
</evidence>
<name>X1LE33_9ZZZZ</name>
<dbReference type="EMBL" id="BARV01012457">
    <property type="protein sequence ID" value="GAI04101.1"/>
    <property type="molecule type" value="Genomic_DNA"/>
</dbReference>
<dbReference type="InterPro" id="IPR043166">
    <property type="entry name" value="LarA-like_C"/>
</dbReference>
<dbReference type="InterPro" id="IPR048068">
    <property type="entry name" value="LarA-like"/>
</dbReference>
<organism evidence="1">
    <name type="scientific">marine sediment metagenome</name>
    <dbReference type="NCBI Taxonomy" id="412755"/>
    <lineage>
        <taxon>unclassified sequences</taxon>
        <taxon>metagenomes</taxon>
        <taxon>ecological metagenomes</taxon>
    </lineage>
</organism>
<gene>
    <name evidence="1" type="ORF">S06H3_23058</name>
</gene>
<dbReference type="AlphaFoldDB" id="X1LE33"/>
<dbReference type="PANTHER" id="PTHR33171">
    <property type="entry name" value="LAR_N DOMAIN-CONTAINING PROTEIN"/>
    <property type="match status" value="1"/>
</dbReference>
<sequence length="108" mass="11945">MRLIIKQRPVYALVTISTLDRIQWAKFGPAEKVCTAAFAIADQRNTHTVEPVERLIVSPGGLPNDVDLYIAQRALELTKNAVKNGGEILFLAACPNGIGEEQTMENFY</sequence>
<feature type="non-terminal residue" evidence="1">
    <location>
        <position position="108"/>
    </location>
</feature>
<dbReference type="PANTHER" id="PTHR33171:SF17">
    <property type="entry name" value="LARA-LIKE N-TERMINAL DOMAIN-CONTAINING PROTEIN"/>
    <property type="match status" value="1"/>
</dbReference>
<comment type="caution">
    <text evidence="1">The sequence shown here is derived from an EMBL/GenBank/DDBJ whole genome shotgun (WGS) entry which is preliminary data.</text>
</comment>
<proteinExistence type="predicted"/>
<protein>
    <recommendedName>
        <fullName evidence="2">DUF2088 domain-containing protein</fullName>
    </recommendedName>
</protein>
<accession>X1LE33</accession>
<reference evidence="1" key="1">
    <citation type="journal article" date="2014" name="Front. Microbiol.">
        <title>High frequency of phylogenetically diverse reductive dehalogenase-homologous genes in deep subseafloor sedimentary metagenomes.</title>
        <authorList>
            <person name="Kawai M."/>
            <person name="Futagami T."/>
            <person name="Toyoda A."/>
            <person name="Takaki Y."/>
            <person name="Nishi S."/>
            <person name="Hori S."/>
            <person name="Arai W."/>
            <person name="Tsubouchi T."/>
            <person name="Morono Y."/>
            <person name="Uchiyama I."/>
            <person name="Ito T."/>
            <person name="Fujiyama A."/>
            <person name="Inagaki F."/>
            <person name="Takami H."/>
        </authorList>
    </citation>
    <scope>NUCLEOTIDE SEQUENCE</scope>
    <source>
        <strain evidence="1">Expedition CK06-06</strain>
    </source>
</reference>
<dbReference type="Gene3D" id="3.90.226.30">
    <property type="match status" value="1"/>
</dbReference>
<evidence type="ECO:0008006" key="2">
    <source>
        <dbReference type="Google" id="ProtNLM"/>
    </source>
</evidence>
<dbReference type="Gene3D" id="3.40.50.11440">
    <property type="match status" value="1"/>
</dbReference>